<gene>
    <name evidence="3" type="ORF">SAMN05443551_0743</name>
</gene>
<accession>A0A1M5N3F8</accession>
<keyword evidence="1" id="KW-0732">Signal</keyword>
<dbReference type="InterPro" id="IPR010753">
    <property type="entry name" value="DUF1330"/>
</dbReference>
<feature type="signal peptide" evidence="1">
    <location>
        <begin position="1"/>
        <end position="21"/>
    </location>
</feature>
<feature type="chain" id="PRO_5009912498" evidence="1">
    <location>
        <begin position="22"/>
        <end position="127"/>
    </location>
</feature>
<keyword evidence="4" id="KW-1185">Reference proteome</keyword>
<feature type="domain" description="DUF1330" evidence="2">
    <location>
        <begin position="25"/>
        <end position="115"/>
    </location>
</feature>
<dbReference type="STRING" id="996342.SAMN05443551_0743"/>
<dbReference type="RefSeq" id="WP_072776133.1">
    <property type="nucleotide sequence ID" value="NZ_FQXC01000001.1"/>
</dbReference>
<sequence>MMKRIIAAAVLTSALSGAAYAENQPAYLVAALEVSDLNAYFQTYGGPVFPMLAAAGAEVLVGSPSVSVLEGKYGATWTAIVRFPSMEALEAWYGSVEYQAIAPARRELSNQSVSVLVAAPAFQMPQQ</sequence>
<dbReference type="Proteomes" id="UP000184221">
    <property type="component" value="Unassembled WGS sequence"/>
</dbReference>
<dbReference type="Pfam" id="PF07045">
    <property type="entry name" value="DUF1330"/>
    <property type="match status" value="1"/>
</dbReference>
<dbReference type="OrthoDB" id="9806380at2"/>
<dbReference type="PANTHER" id="PTHR41521">
    <property type="match status" value="1"/>
</dbReference>
<protein>
    <submittedName>
        <fullName evidence="3">Uncharacterized conserved protein, DUF1330 family</fullName>
    </submittedName>
</protein>
<dbReference type="EMBL" id="FQXC01000001">
    <property type="protein sequence ID" value="SHG83699.1"/>
    <property type="molecule type" value="Genomic_DNA"/>
</dbReference>
<evidence type="ECO:0000313" key="3">
    <source>
        <dbReference type="EMBL" id="SHG83699.1"/>
    </source>
</evidence>
<evidence type="ECO:0000256" key="1">
    <source>
        <dbReference type="SAM" id="SignalP"/>
    </source>
</evidence>
<dbReference type="Gene3D" id="3.30.70.100">
    <property type="match status" value="1"/>
</dbReference>
<evidence type="ECO:0000313" key="4">
    <source>
        <dbReference type="Proteomes" id="UP000184221"/>
    </source>
</evidence>
<evidence type="ECO:0000259" key="2">
    <source>
        <dbReference type="Pfam" id="PF07045"/>
    </source>
</evidence>
<reference evidence="3 4" key="1">
    <citation type="submission" date="2016-11" db="EMBL/GenBank/DDBJ databases">
        <authorList>
            <person name="Jaros S."/>
            <person name="Januszkiewicz K."/>
            <person name="Wedrychowicz H."/>
        </authorList>
    </citation>
    <scope>NUCLEOTIDE SEQUENCE [LARGE SCALE GENOMIC DNA]</scope>
    <source>
        <strain evidence="3 4">DSM 29431</strain>
    </source>
</reference>
<proteinExistence type="predicted"/>
<dbReference type="InterPro" id="IPR011008">
    <property type="entry name" value="Dimeric_a/b-barrel"/>
</dbReference>
<dbReference type="SUPFAM" id="SSF54909">
    <property type="entry name" value="Dimeric alpha+beta barrel"/>
    <property type="match status" value="1"/>
</dbReference>
<name>A0A1M5N3F8_9RHOB</name>
<dbReference type="PANTHER" id="PTHR41521:SF4">
    <property type="entry name" value="BLR0684 PROTEIN"/>
    <property type="match status" value="1"/>
</dbReference>
<organism evidence="3 4">
    <name type="scientific">Marivita hallyeonensis</name>
    <dbReference type="NCBI Taxonomy" id="996342"/>
    <lineage>
        <taxon>Bacteria</taxon>
        <taxon>Pseudomonadati</taxon>
        <taxon>Pseudomonadota</taxon>
        <taxon>Alphaproteobacteria</taxon>
        <taxon>Rhodobacterales</taxon>
        <taxon>Roseobacteraceae</taxon>
        <taxon>Marivita</taxon>
    </lineage>
</organism>
<dbReference type="AlphaFoldDB" id="A0A1M5N3F8"/>